<keyword evidence="3" id="KW-1185">Reference proteome</keyword>
<dbReference type="Proteomes" id="UP000029391">
    <property type="component" value="Unassembled WGS sequence"/>
</dbReference>
<gene>
    <name evidence="2" type="ORF">P873_05600</name>
</gene>
<evidence type="ECO:0000313" key="2">
    <source>
        <dbReference type="EMBL" id="KFN50635.1"/>
    </source>
</evidence>
<feature type="domain" description="Thioesterase putative" evidence="1">
    <location>
        <begin position="14"/>
        <end position="146"/>
    </location>
</feature>
<accession>A0A091C1W7</accession>
<protein>
    <recommendedName>
        <fullName evidence="1">Thioesterase putative domain-containing protein</fullName>
    </recommendedName>
</protein>
<evidence type="ECO:0000259" key="1">
    <source>
        <dbReference type="Pfam" id="PF09500"/>
    </source>
</evidence>
<sequence length="149" mass="15451">MTPLEALAAQFRAMPPVAAMALEPVAWNGDVLEVRAPLAANVNDKGSAFGGSLAGAMTLAGWGLLTLKLAGAGLAAEVYVADSRIRYLKPLKADLFASAWLAPGSDWPTTIEVFAARGRARVELVARVAAGDGTACAELEGRFALIRVS</sequence>
<dbReference type="InterPro" id="IPR029069">
    <property type="entry name" value="HotDog_dom_sf"/>
</dbReference>
<dbReference type="Gene3D" id="3.10.129.10">
    <property type="entry name" value="Hotdog Thioesterase"/>
    <property type="match status" value="1"/>
</dbReference>
<comment type="caution">
    <text evidence="2">The sequence shown here is derived from an EMBL/GenBank/DDBJ whole genome shotgun (WGS) entry which is preliminary data.</text>
</comment>
<dbReference type="Pfam" id="PF09500">
    <property type="entry name" value="YiiD_C"/>
    <property type="match status" value="1"/>
</dbReference>
<dbReference type="NCBIfam" id="TIGR02447">
    <property type="entry name" value="yiiD_Cterm"/>
    <property type="match status" value="1"/>
</dbReference>
<reference evidence="2 3" key="1">
    <citation type="submission" date="2013-09" db="EMBL/GenBank/DDBJ databases">
        <title>Genome sequencing of Arenimonas composti.</title>
        <authorList>
            <person name="Chen F."/>
            <person name="Wang G."/>
        </authorList>
    </citation>
    <scope>NUCLEOTIDE SEQUENCE [LARGE SCALE GENOMIC DNA]</scope>
    <source>
        <strain evidence="2 3">TR7-09</strain>
    </source>
</reference>
<proteinExistence type="predicted"/>
<dbReference type="InterPro" id="IPR012660">
    <property type="entry name" value="YiiD_C"/>
</dbReference>
<dbReference type="eggNOG" id="COG2050">
    <property type="taxonomic scope" value="Bacteria"/>
</dbReference>
<dbReference type="RefSeq" id="WP_043797228.1">
    <property type="nucleotide sequence ID" value="NZ_AUFF01000006.1"/>
</dbReference>
<dbReference type="SUPFAM" id="SSF54637">
    <property type="entry name" value="Thioesterase/thiol ester dehydrase-isomerase"/>
    <property type="match status" value="1"/>
</dbReference>
<dbReference type="EMBL" id="AWXU01000017">
    <property type="protein sequence ID" value="KFN50635.1"/>
    <property type="molecule type" value="Genomic_DNA"/>
</dbReference>
<name>A0A091C1W7_9GAMM</name>
<dbReference type="STRING" id="1121013.GCA_000426365_02213"/>
<dbReference type="AlphaFoldDB" id="A0A091C1W7"/>
<organism evidence="2 3">
    <name type="scientific">Arenimonas composti TR7-09 = DSM 18010</name>
    <dbReference type="NCBI Taxonomy" id="1121013"/>
    <lineage>
        <taxon>Bacteria</taxon>
        <taxon>Pseudomonadati</taxon>
        <taxon>Pseudomonadota</taxon>
        <taxon>Gammaproteobacteria</taxon>
        <taxon>Lysobacterales</taxon>
        <taxon>Lysobacteraceae</taxon>
        <taxon>Arenimonas</taxon>
    </lineage>
</organism>
<evidence type="ECO:0000313" key="3">
    <source>
        <dbReference type="Proteomes" id="UP000029391"/>
    </source>
</evidence>